<dbReference type="PANTHER" id="PTHR11699">
    <property type="entry name" value="ALDEHYDE DEHYDROGENASE-RELATED"/>
    <property type="match status" value="1"/>
</dbReference>
<dbReference type="RefSeq" id="WP_345368396.1">
    <property type="nucleotide sequence ID" value="NZ_BAABJX010000001.1"/>
</dbReference>
<dbReference type="Pfam" id="PF00171">
    <property type="entry name" value="Aldedh"/>
    <property type="match status" value="1"/>
</dbReference>
<dbReference type="InterPro" id="IPR016162">
    <property type="entry name" value="Ald_DH_N"/>
</dbReference>
<dbReference type="PROSITE" id="PS00687">
    <property type="entry name" value="ALDEHYDE_DEHYDR_GLU"/>
    <property type="match status" value="1"/>
</dbReference>
<dbReference type="EMBL" id="BAABJX010000001">
    <property type="protein sequence ID" value="GAA4819991.1"/>
    <property type="molecule type" value="Genomic_DNA"/>
</dbReference>
<comment type="caution">
    <text evidence="5">The sequence shown here is derived from an EMBL/GenBank/DDBJ whole genome shotgun (WGS) entry which is preliminary data.</text>
</comment>
<evidence type="ECO:0000256" key="3">
    <source>
        <dbReference type="RuleBase" id="RU003345"/>
    </source>
</evidence>
<feature type="active site" evidence="2">
    <location>
        <position position="266"/>
    </location>
</feature>
<feature type="domain" description="Aldehyde dehydrogenase" evidence="4">
    <location>
        <begin position="29"/>
        <end position="491"/>
    </location>
</feature>
<keyword evidence="6" id="KW-1185">Reference proteome</keyword>
<dbReference type="InterPro" id="IPR029510">
    <property type="entry name" value="Ald_DH_CS_GLU"/>
</dbReference>
<dbReference type="InterPro" id="IPR016163">
    <property type="entry name" value="Ald_DH_C"/>
</dbReference>
<reference evidence="6" key="1">
    <citation type="journal article" date="2019" name="Int. J. Syst. Evol. Microbiol.">
        <title>The Global Catalogue of Microorganisms (GCM) 10K type strain sequencing project: providing services to taxonomists for standard genome sequencing and annotation.</title>
        <authorList>
            <consortium name="The Broad Institute Genomics Platform"/>
            <consortium name="The Broad Institute Genome Sequencing Center for Infectious Disease"/>
            <person name="Wu L."/>
            <person name="Ma J."/>
        </authorList>
    </citation>
    <scope>NUCLEOTIDE SEQUENCE [LARGE SCALE GENOMIC DNA]</scope>
    <source>
        <strain evidence="6">JCM 18326</strain>
    </source>
</reference>
<gene>
    <name evidence="5" type="primary">dhaS</name>
    <name evidence="5" type="ORF">GCM10023331_00480</name>
</gene>
<name>A0ABP9CW07_9BACT</name>
<dbReference type="SUPFAM" id="SSF53720">
    <property type="entry name" value="ALDH-like"/>
    <property type="match status" value="1"/>
</dbReference>
<comment type="similarity">
    <text evidence="3">Belongs to the aldehyde dehydrogenase family.</text>
</comment>
<keyword evidence="1 3" id="KW-0560">Oxidoreductase</keyword>
<accession>A0ABP9CW07</accession>
<organism evidence="5 6">
    <name type="scientific">Algivirga pacifica</name>
    <dbReference type="NCBI Taxonomy" id="1162670"/>
    <lineage>
        <taxon>Bacteria</taxon>
        <taxon>Pseudomonadati</taxon>
        <taxon>Bacteroidota</taxon>
        <taxon>Cytophagia</taxon>
        <taxon>Cytophagales</taxon>
        <taxon>Flammeovirgaceae</taxon>
        <taxon>Algivirga</taxon>
    </lineage>
</organism>
<dbReference type="Proteomes" id="UP001500298">
    <property type="component" value="Unassembled WGS sequence"/>
</dbReference>
<dbReference type="Gene3D" id="3.40.309.10">
    <property type="entry name" value="Aldehyde Dehydrogenase, Chain A, domain 2"/>
    <property type="match status" value="1"/>
</dbReference>
<protein>
    <submittedName>
        <fullName evidence="5">Aldehyde dehydrogenase DhaS</fullName>
    </submittedName>
</protein>
<dbReference type="Gene3D" id="3.40.605.10">
    <property type="entry name" value="Aldehyde Dehydrogenase, Chain A, domain 1"/>
    <property type="match status" value="1"/>
</dbReference>
<dbReference type="InterPro" id="IPR016161">
    <property type="entry name" value="Ald_DH/histidinol_DH"/>
</dbReference>
<evidence type="ECO:0000313" key="5">
    <source>
        <dbReference type="EMBL" id="GAA4819991.1"/>
    </source>
</evidence>
<evidence type="ECO:0000256" key="1">
    <source>
        <dbReference type="ARBA" id="ARBA00023002"/>
    </source>
</evidence>
<sequence>MLSEITTKLQEKTLRFLESPQKMLVNGEWVAAKDAQTCPTVNPANGTVIAEIPIASAEDVDQAVKAARTVFEQEWKYTAPAEKAQLMWTLADLMERDKQVLMELECLDNGKPLEKAAYDVDSAIAHFRYYAGWPTKIEGNTLPVAGNRMAFTRREALGVVGLIVPWNFPIMMAAWKLAPALACGNTCILKPAEQTPLTALYLGKLVTEAGFPAGVVNVVTGPGLPTGEAICAHMDVDKVSFTGSTAVGRRIMETAAKSNLKKVSLELGGKSPNVIMKDADLEQVLESVHWCSFYNSGQECTLGSRLYIQKEIYDQVLEGLIQKASQLTIGNGLENPDLGPMISEQQLHRVSEYIVKGKEEGAELLLGGARVEGALADGYFLPPTIFAHQNDELSIAKEEIFGPVAAVSSFDNLEEIIHRANNTPYGLAAAIWSRDLKQAYHFANEVKAGTIWINGYDMFDAAVPFGGFKESGMGKEMGKSAIDLYTQEKAIWTAL</sequence>
<evidence type="ECO:0000313" key="6">
    <source>
        <dbReference type="Proteomes" id="UP001500298"/>
    </source>
</evidence>
<proteinExistence type="inferred from homology"/>
<evidence type="ECO:0000256" key="2">
    <source>
        <dbReference type="PROSITE-ProRule" id="PRU10007"/>
    </source>
</evidence>
<dbReference type="InterPro" id="IPR015590">
    <property type="entry name" value="Aldehyde_DH_dom"/>
</dbReference>
<evidence type="ECO:0000259" key="4">
    <source>
        <dbReference type="Pfam" id="PF00171"/>
    </source>
</evidence>